<dbReference type="PANTHER" id="PTHR10981:SF0">
    <property type="entry name" value="BATTENIN"/>
    <property type="match status" value="1"/>
</dbReference>
<feature type="transmembrane region" description="Helical" evidence="8">
    <location>
        <begin position="160"/>
        <end position="181"/>
    </location>
</feature>
<keyword evidence="3" id="KW-0813">Transport</keyword>
<dbReference type="GO" id="GO:0012505">
    <property type="term" value="C:endomembrane system"/>
    <property type="evidence" value="ECO:0007669"/>
    <property type="project" value="UniProtKB-SubCell"/>
</dbReference>
<keyword evidence="5" id="KW-0029">Amino-acid transport</keyword>
<evidence type="ECO:0000256" key="7">
    <source>
        <dbReference type="ARBA" id="ARBA00023136"/>
    </source>
</evidence>
<evidence type="ECO:0000256" key="2">
    <source>
        <dbReference type="ARBA" id="ARBA00007467"/>
    </source>
</evidence>
<dbReference type="SUPFAM" id="SSF103473">
    <property type="entry name" value="MFS general substrate transporter"/>
    <property type="match status" value="1"/>
</dbReference>
<dbReference type="OrthoDB" id="5965864at2759"/>
<evidence type="ECO:0000256" key="1">
    <source>
        <dbReference type="ARBA" id="ARBA00004127"/>
    </source>
</evidence>
<feature type="transmembrane region" description="Helical" evidence="8">
    <location>
        <begin position="69"/>
        <end position="92"/>
    </location>
</feature>
<feature type="transmembrane region" description="Helical" evidence="8">
    <location>
        <begin position="44"/>
        <end position="63"/>
    </location>
</feature>
<dbReference type="InParanoid" id="A0A066W2E8"/>
<dbReference type="STRING" id="1037660.A0A066W2E8"/>
<organism evidence="9 10">
    <name type="scientific">Tilletiaria anomala (strain ATCC 24038 / CBS 436.72 / UBC 951)</name>
    <dbReference type="NCBI Taxonomy" id="1037660"/>
    <lineage>
        <taxon>Eukaryota</taxon>
        <taxon>Fungi</taxon>
        <taxon>Dikarya</taxon>
        <taxon>Basidiomycota</taxon>
        <taxon>Ustilaginomycotina</taxon>
        <taxon>Exobasidiomycetes</taxon>
        <taxon>Georgefischeriales</taxon>
        <taxon>Tilletiariaceae</taxon>
        <taxon>Tilletiaria</taxon>
    </lineage>
</organism>
<dbReference type="Pfam" id="PF02487">
    <property type="entry name" value="CLN3"/>
    <property type="match status" value="1"/>
</dbReference>
<keyword evidence="6 8" id="KW-1133">Transmembrane helix</keyword>
<feature type="transmembrane region" description="Helical" evidence="8">
    <location>
        <begin position="390"/>
        <end position="411"/>
    </location>
</feature>
<comment type="similarity">
    <text evidence="2 8">Belongs to the battenin family.</text>
</comment>
<dbReference type="OMA" id="WLCNWQV"/>
<protein>
    <recommendedName>
        <fullName evidence="8">Protein BTN</fullName>
    </recommendedName>
</protein>
<evidence type="ECO:0000313" key="10">
    <source>
        <dbReference type="Proteomes" id="UP000027361"/>
    </source>
</evidence>
<evidence type="ECO:0000256" key="3">
    <source>
        <dbReference type="ARBA" id="ARBA00022448"/>
    </source>
</evidence>
<dbReference type="PANTHER" id="PTHR10981">
    <property type="entry name" value="BATTENIN"/>
    <property type="match status" value="1"/>
</dbReference>
<evidence type="ECO:0000256" key="6">
    <source>
        <dbReference type="ARBA" id="ARBA00022989"/>
    </source>
</evidence>
<feature type="transmembrane region" description="Helical" evidence="8">
    <location>
        <begin position="279"/>
        <end position="297"/>
    </location>
</feature>
<keyword evidence="7 8" id="KW-0472">Membrane</keyword>
<sequence>MPAKSASNEQRAEAIPLRTMQLPLPDGPGVAPDSLALLRLSTSFFLFGLLNNSLYVVILTAALELLPKGVPTGVVAFANIFPALIAKVLWPYVLKGRVRYTKRIWSCSGISFVGMLMIAMFPKLTIRLTGIALASFSSGLGELTYLQLATRYKSSAGHGVGWFASGTGAAGLVGALTWWIVRPLGVRLGLSILSILPWFMIGTYLLVLPSPEAIGAGPTGGTYAAVPTGVEGEEEDAAVGIEGPLNEQEEDEYPVQLAENETITSRKTVKLAFANKMTLLRPMLFTFILPLVMVYFFEYTINQGAPTLLYPLPKGGEHPLLSLIIKKLSDYYPLYQLTYQTFVFLSRSSISVFRLPAIPKSWLWAPAFVQGFLLVILTTESLCSWFRASIASPISIVLVCVEGLAGGYSYVSVFYQIGTTPSAADNLNVEESEDPEDAVARAAQEHEFRIGCVGVGDSFGILLASLVAIPLELQLCHAQLARGRMLCQQVE</sequence>
<dbReference type="HOGENOM" id="CLU_029663_3_1_1"/>
<dbReference type="RefSeq" id="XP_013243022.1">
    <property type="nucleotide sequence ID" value="XM_013387568.1"/>
</dbReference>
<dbReference type="InterPro" id="IPR036259">
    <property type="entry name" value="MFS_trans_sf"/>
</dbReference>
<feature type="transmembrane region" description="Helical" evidence="8">
    <location>
        <begin position="128"/>
        <end position="148"/>
    </location>
</feature>
<keyword evidence="10" id="KW-1185">Reference proteome</keyword>
<name>A0A066W2E8_TILAU</name>
<dbReference type="AlphaFoldDB" id="A0A066W2E8"/>
<dbReference type="GO" id="GO:0005774">
    <property type="term" value="C:vacuolar membrane"/>
    <property type="evidence" value="ECO:0007669"/>
    <property type="project" value="UniProtKB-SubCell"/>
</dbReference>
<dbReference type="GO" id="GO:0006865">
    <property type="term" value="P:amino acid transport"/>
    <property type="evidence" value="ECO:0007669"/>
    <property type="project" value="UniProtKB-KW"/>
</dbReference>
<dbReference type="InterPro" id="IPR003492">
    <property type="entry name" value="Battenin_disease_Cln3"/>
</dbReference>
<comment type="subcellular location">
    <subcellularLocation>
        <location evidence="1">Endomembrane system</location>
        <topology evidence="1">Multi-pass membrane protein</topology>
    </subcellularLocation>
    <subcellularLocation>
        <location evidence="8">Vacuole membrane</location>
        <topology evidence="8">Multi-pass membrane protein</topology>
    </subcellularLocation>
</comment>
<proteinExistence type="inferred from homology"/>
<feature type="transmembrane region" description="Helical" evidence="8">
    <location>
        <begin position="187"/>
        <end position="207"/>
    </location>
</feature>
<evidence type="ECO:0000256" key="5">
    <source>
        <dbReference type="ARBA" id="ARBA00022970"/>
    </source>
</evidence>
<keyword evidence="4 8" id="KW-0812">Transmembrane</keyword>
<dbReference type="GeneID" id="25261438"/>
<feature type="transmembrane region" description="Helical" evidence="8">
    <location>
        <begin position="361"/>
        <end position="378"/>
    </location>
</feature>
<evidence type="ECO:0000313" key="9">
    <source>
        <dbReference type="EMBL" id="KDN44955.1"/>
    </source>
</evidence>
<reference evidence="9 10" key="1">
    <citation type="submission" date="2014-05" db="EMBL/GenBank/DDBJ databases">
        <title>Draft genome sequence of a rare smut relative, Tilletiaria anomala UBC 951.</title>
        <authorList>
            <consortium name="DOE Joint Genome Institute"/>
            <person name="Toome M."/>
            <person name="Kuo A."/>
            <person name="Henrissat B."/>
            <person name="Lipzen A."/>
            <person name="Tritt A."/>
            <person name="Yoshinaga Y."/>
            <person name="Zane M."/>
            <person name="Barry K."/>
            <person name="Grigoriev I.V."/>
            <person name="Spatafora J.W."/>
            <person name="Aimea M.C."/>
        </authorList>
    </citation>
    <scope>NUCLEOTIDE SEQUENCE [LARGE SCALE GENOMIC DNA]</scope>
    <source>
        <strain evidence="9 10">UBC 951</strain>
    </source>
</reference>
<accession>A0A066W2E8</accession>
<keyword evidence="8" id="KW-0926">Vacuole</keyword>
<dbReference type="EMBL" id="JMSN01000046">
    <property type="protein sequence ID" value="KDN44955.1"/>
    <property type="molecule type" value="Genomic_DNA"/>
</dbReference>
<gene>
    <name evidence="9" type="ORF">K437DRAFT_127661</name>
</gene>
<comment type="caution">
    <text evidence="9">The sequence shown here is derived from an EMBL/GenBank/DDBJ whole genome shotgun (WGS) entry which is preliminary data.</text>
</comment>
<dbReference type="PRINTS" id="PR01315">
    <property type="entry name" value="BATTENIN"/>
</dbReference>
<evidence type="ECO:0000256" key="8">
    <source>
        <dbReference type="RuleBase" id="RU361113"/>
    </source>
</evidence>
<dbReference type="GO" id="GO:0051453">
    <property type="term" value="P:regulation of intracellular pH"/>
    <property type="evidence" value="ECO:0007669"/>
    <property type="project" value="TreeGrafter"/>
</dbReference>
<dbReference type="Proteomes" id="UP000027361">
    <property type="component" value="Unassembled WGS sequence"/>
</dbReference>
<dbReference type="FunCoup" id="A0A066W2E8">
    <property type="interactions" value="85"/>
</dbReference>
<evidence type="ECO:0000256" key="4">
    <source>
        <dbReference type="ARBA" id="ARBA00022692"/>
    </source>
</evidence>
<feature type="transmembrane region" description="Helical" evidence="8">
    <location>
        <begin position="104"/>
        <end position="122"/>
    </location>
</feature>